<evidence type="ECO:0000259" key="2">
    <source>
        <dbReference type="Pfam" id="PF09084"/>
    </source>
</evidence>
<evidence type="ECO:0000313" key="3">
    <source>
        <dbReference type="EMBL" id="MFD2238317.1"/>
    </source>
</evidence>
<reference evidence="4" key="1">
    <citation type="journal article" date="2019" name="Int. J. Syst. Evol. Microbiol.">
        <title>The Global Catalogue of Microorganisms (GCM) 10K type strain sequencing project: providing services to taxonomists for standard genome sequencing and annotation.</title>
        <authorList>
            <consortium name="The Broad Institute Genomics Platform"/>
            <consortium name="The Broad Institute Genome Sequencing Center for Infectious Disease"/>
            <person name="Wu L."/>
            <person name="Ma J."/>
        </authorList>
    </citation>
    <scope>NUCLEOTIDE SEQUENCE [LARGE SCALE GENOMIC DNA]</scope>
    <source>
        <strain evidence="4">ZS-35-S2</strain>
    </source>
</reference>
<proteinExistence type="predicted"/>
<feature type="signal peptide" evidence="1">
    <location>
        <begin position="1"/>
        <end position="26"/>
    </location>
</feature>
<feature type="chain" id="PRO_5047187612" evidence="1">
    <location>
        <begin position="27"/>
        <end position="343"/>
    </location>
</feature>
<keyword evidence="1" id="KW-0732">Signal</keyword>
<dbReference type="PANTHER" id="PTHR31528:SF15">
    <property type="entry name" value="RIBOFLAVIN-BINDING PROTEIN RIBY"/>
    <property type="match status" value="1"/>
</dbReference>
<dbReference type="InterPro" id="IPR015168">
    <property type="entry name" value="SsuA/THI5"/>
</dbReference>
<comment type="caution">
    <text evidence="3">The sequence shown here is derived from an EMBL/GenBank/DDBJ whole genome shotgun (WGS) entry which is preliminary data.</text>
</comment>
<protein>
    <submittedName>
        <fullName evidence="3">ABC transporter substrate-binding protein</fullName>
    </submittedName>
</protein>
<dbReference type="RefSeq" id="WP_209736995.1">
    <property type="nucleotide sequence ID" value="NZ_CP072611.1"/>
</dbReference>
<dbReference type="InterPro" id="IPR027939">
    <property type="entry name" value="NMT1/THI5"/>
</dbReference>
<dbReference type="Proteomes" id="UP001597371">
    <property type="component" value="Unassembled WGS sequence"/>
</dbReference>
<dbReference type="PANTHER" id="PTHR31528">
    <property type="entry name" value="4-AMINO-5-HYDROXYMETHYL-2-METHYLPYRIMIDINE PHOSPHATE SYNTHASE THI11-RELATED"/>
    <property type="match status" value="1"/>
</dbReference>
<feature type="domain" description="SsuA/THI5-like" evidence="2">
    <location>
        <begin position="45"/>
        <end position="258"/>
    </location>
</feature>
<gene>
    <name evidence="3" type="ORF">ACFSKQ_12740</name>
</gene>
<accession>A0ABW5CND5</accession>
<dbReference type="EMBL" id="JBHUIJ010000016">
    <property type="protein sequence ID" value="MFD2238317.1"/>
    <property type="molecule type" value="Genomic_DNA"/>
</dbReference>
<sequence>MIRAKMRAFLLAAALPLASVAAPAGAQDLTPVRFTLDWRFEGPAAGFLLAQERGYFEEAGVDVSIDTGNGSLEAIPRITTGTYQMGFGDLNALIKFLDTNPDEPIEAVQMIYEKPAFAIVGRADRGIEEDPASLEGKTLGAPPPDGAFAQWAAFAQVNELDTDTITIESVGFPVREPMLAQGAVDAVFGFAFSVILNLKAQGVEDDNIVSLLMADHGLDLYGNAILVNTNWAAENPEAVRGVLAALTKGFKDALADPRAGAEAVLRANNILDLETEVERLEMANAMNIATEAVREDGFGGIREEKLASSIELLNLSVGLTNPPAPERIFNAEYLPPEADRMLD</sequence>
<organism evidence="3 4">
    <name type="scientific">Aureimonas populi</name>
    <dbReference type="NCBI Taxonomy" id="1701758"/>
    <lineage>
        <taxon>Bacteria</taxon>
        <taxon>Pseudomonadati</taxon>
        <taxon>Pseudomonadota</taxon>
        <taxon>Alphaproteobacteria</taxon>
        <taxon>Hyphomicrobiales</taxon>
        <taxon>Aurantimonadaceae</taxon>
        <taxon>Aureimonas</taxon>
    </lineage>
</organism>
<dbReference type="SUPFAM" id="SSF53850">
    <property type="entry name" value="Periplasmic binding protein-like II"/>
    <property type="match status" value="1"/>
</dbReference>
<keyword evidence="4" id="KW-1185">Reference proteome</keyword>
<dbReference type="Gene3D" id="3.40.190.10">
    <property type="entry name" value="Periplasmic binding protein-like II"/>
    <property type="match status" value="2"/>
</dbReference>
<dbReference type="Pfam" id="PF09084">
    <property type="entry name" value="NMT1"/>
    <property type="match status" value="1"/>
</dbReference>
<evidence type="ECO:0000256" key="1">
    <source>
        <dbReference type="SAM" id="SignalP"/>
    </source>
</evidence>
<evidence type="ECO:0000313" key="4">
    <source>
        <dbReference type="Proteomes" id="UP001597371"/>
    </source>
</evidence>
<name>A0ABW5CND5_9HYPH</name>